<sequence length="166" mass="18691">MESPNWLSTTLSVLYYIILLPIVKLTQFILLVLLPLWRLIQWILLPVTHLARVLLGVALFPFHAQLLSRFETLYIYLGVAGLVGSITGLILFTCFNFLSTILRIDAATEDKQAQGMTAASYRAARRRKQAIQPAYPLSPTVLKEEVTGPHRNLLAQTIVEEEDSDL</sequence>
<dbReference type="AlphaFoldDB" id="A0A6A6QDL8"/>
<dbReference type="Proteomes" id="UP000799750">
    <property type="component" value="Unassembled WGS sequence"/>
</dbReference>
<keyword evidence="1" id="KW-0812">Transmembrane</keyword>
<gene>
    <name evidence="2" type="ORF">BU16DRAFT_543814</name>
</gene>
<evidence type="ECO:0000313" key="3">
    <source>
        <dbReference type="Proteomes" id="UP000799750"/>
    </source>
</evidence>
<reference evidence="2" key="1">
    <citation type="journal article" date="2020" name="Stud. Mycol.">
        <title>101 Dothideomycetes genomes: a test case for predicting lifestyles and emergence of pathogens.</title>
        <authorList>
            <person name="Haridas S."/>
            <person name="Albert R."/>
            <person name="Binder M."/>
            <person name="Bloem J."/>
            <person name="Labutti K."/>
            <person name="Salamov A."/>
            <person name="Andreopoulos B."/>
            <person name="Baker S."/>
            <person name="Barry K."/>
            <person name="Bills G."/>
            <person name="Bluhm B."/>
            <person name="Cannon C."/>
            <person name="Castanera R."/>
            <person name="Culley D."/>
            <person name="Daum C."/>
            <person name="Ezra D."/>
            <person name="Gonzalez J."/>
            <person name="Henrissat B."/>
            <person name="Kuo A."/>
            <person name="Liang C."/>
            <person name="Lipzen A."/>
            <person name="Lutzoni F."/>
            <person name="Magnuson J."/>
            <person name="Mondo S."/>
            <person name="Nolan M."/>
            <person name="Ohm R."/>
            <person name="Pangilinan J."/>
            <person name="Park H.-J."/>
            <person name="Ramirez L."/>
            <person name="Alfaro M."/>
            <person name="Sun H."/>
            <person name="Tritt A."/>
            <person name="Yoshinaga Y."/>
            <person name="Zwiers L.-H."/>
            <person name="Turgeon B."/>
            <person name="Goodwin S."/>
            <person name="Spatafora J."/>
            <person name="Crous P."/>
            <person name="Grigoriev I."/>
        </authorList>
    </citation>
    <scope>NUCLEOTIDE SEQUENCE</scope>
    <source>
        <strain evidence="2">CBS 269.34</strain>
    </source>
</reference>
<feature type="transmembrane region" description="Helical" evidence="1">
    <location>
        <begin position="43"/>
        <end position="62"/>
    </location>
</feature>
<dbReference type="OrthoDB" id="4502894at2759"/>
<dbReference type="EMBL" id="MU004197">
    <property type="protein sequence ID" value="KAF2490495.1"/>
    <property type="molecule type" value="Genomic_DNA"/>
</dbReference>
<evidence type="ECO:0000313" key="2">
    <source>
        <dbReference type="EMBL" id="KAF2490495.1"/>
    </source>
</evidence>
<proteinExistence type="predicted"/>
<protein>
    <submittedName>
        <fullName evidence="2">Uncharacterized protein</fullName>
    </submittedName>
</protein>
<organism evidence="2 3">
    <name type="scientific">Lophium mytilinum</name>
    <dbReference type="NCBI Taxonomy" id="390894"/>
    <lineage>
        <taxon>Eukaryota</taxon>
        <taxon>Fungi</taxon>
        <taxon>Dikarya</taxon>
        <taxon>Ascomycota</taxon>
        <taxon>Pezizomycotina</taxon>
        <taxon>Dothideomycetes</taxon>
        <taxon>Pleosporomycetidae</taxon>
        <taxon>Mytilinidiales</taxon>
        <taxon>Mytilinidiaceae</taxon>
        <taxon>Lophium</taxon>
    </lineage>
</organism>
<accession>A0A6A6QDL8</accession>
<name>A0A6A6QDL8_9PEZI</name>
<feature type="transmembrane region" description="Helical" evidence="1">
    <location>
        <begin position="13"/>
        <end position="36"/>
    </location>
</feature>
<keyword evidence="1" id="KW-1133">Transmembrane helix</keyword>
<keyword evidence="3" id="KW-1185">Reference proteome</keyword>
<keyword evidence="1" id="KW-0472">Membrane</keyword>
<feature type="transmembrane region" description="Helical" evidence="1">
    <location>
        <begin position="74"/>
        <end position="98"/>
    </location>
</feature>
<evidence type="ECO:0000256" key="1">
    <source>
        <dbReference type="SAM" id="Phobius"/>
    </source>
</evidence>